<evidence type="ECO:0000313" key="3">
    <source>
        <dbReference type="Proteomes" id="UP000718451"/>
    </source>
</evidence>
<dbReference type="RefSeq" id="WP_168552434.1">
    <property type="nucleotide sequence ID" value="NZ_JAAWWL010000002.1"/>
</dbReference>
<dbReference type="InterPro" id="IPR024775">
    <property type="entry name" value="DinB-like"/>
</dbReference>
<gene>
    <name evidence="2" type="ORF">HCU67_09710</name>
</gene>
<dbReference type="Pfam" id="PF12867">
    <property type="entry name" value="DinB_2"/>
    <property type="match status" value="1"/>
</dbReference>
<accession>A0ABX1GU17</accession>
<evidence type="ECO:0000259" key="1">
    <source>
        <dbReference type="Pfam" id="PF12867"/>
    </source>
</evidence>
<name>A0ABX1GU17_9FLAO</name>
<dbReference type="Gene3D" id="1.20.120.450">
    <property type="entry name" value="dinb family like domain"/>
    <property type="match status" value="1"/>
</dbReference>
<protein>
    <submittedName>
        <fullName evidence="2">DinB family protein</fullName>
    </submittedName>
</protein>
<dbReference type="SUPFAM" id="SSF109854">
    <property type="entry name" value="DinB/YfiT-like putative metalloenzymes"/>
    <property type="match status" value="1"/>
</dbReference>
<feature type="domain" description="DinB-like" evidence="1">
    <location>
        <begin position="36"/>
        <end position="165"/>
    </location>
</feature>
<evidence type="ECO:0000313" key="2">
    <source>
        <dbReference type="EMBL" id="NKI32217.1"/>
    </source>
</evidence>
<keyword evidence="3" id="KW-1185">Reference proteome</keyword>
<dbReference type="EMBL" id="JAAWWL010000002">
    <property type="protein sequence ID" value="NKI32217.1"/>
    <property type="molecule type" value="Genomic_DNA"/>
</dbReference>
<comment type="caution">
    <text evidence="2">The sequence shown here is derived from an EMBL/GenBank/DDBJ whole genome shotgun (WGS) entry which is preliminary data.</text>
</comment>
<proteinExistence type="predicted"/>
<reference evidence="2 3" key="1">
    <citation type="submission" date="2020-04" db="EMBL/GenBank/DDBJ databases">
        <authorList>
            <person name="Yoon J."/>
        </authorList>
    </citation>
    <scope>NUCLEOTIDE SEQUENCE [LARGE SCALE GENOMIC DNA]</scope>
    <source>
        <strain evidence="2 3">DJ-13</strain>
    </source>
</reference>
<dbReference type="InterPro" id="IPR034660">
    <property type="entry name" value="DinB/YfiT-like"/>
</dbReference>
<sequence>MRASEVGEGEYNPYYKGYIAAAGDGNLLDLLKEGVASFIDFIESIPEDRLNYRYQDSKWTVAEVLVHLFDAERVFQYRALRFARNDNTPLTGFEQDDYVPASEASKRSKASLISEYQSIRESTLTLFETFDSEKLKRSGQASGSNMSVRALGFVIVGHQNHHQQILKERYLV</sequence>
<dbReference type="Proteomes" id="UP000718451">
    <property type="component" value="Unassembled WGS sequence"/>
</dbReference>
<organism evidence="2 3">
    <name type="scientific">Croceivirga thetidis</name>
    <dbReference type="NCBI Taxonomy" id="2721623"/>
    <lineage>
        <taxon>Bacteria</taxon>
        <taxon>Pseudomonadati</taxon>
        <taxon>Bacteroidota</taxon>
        <taxon>Flavobacteriia</taxon>
        <taxon>Flavobacteriales</taxon>
        <taxon>Flavobacteriaceae</taxon>
        <taxon>Croceivirga</taxon>
    </lineage>
</organism>